<accession>A0A381EBJ3</accession>
<evidence type="ECO:0000313" key="4">
    <source>
        <dbReference type="Proteomes" id="UP000254572"/>
    </source>
</evidence>
<proteinExistence type="inferred from homology"/>
<dbReference type="InterPro" id="IPR050563">
    <property type="entry name" value="4-hydroxybenzoyl-CoA_TE"/>
</dbReference>
<dbReference type="PANTHER" id="PTHR31793">
    <property type="entry name" value="4-HYDROXYBENZOYL-COA THIOESTERASE FAMILY MEMBER"/>
    <property type="match status" value="1"/>
</dbReference>
<dbReference type="Pfam" id="PF13279">
    <property type="entry name" value="4HBT_2"/>
    <property type="match status" value="1"/>
</dbReference>
<comment type="similarity">
    <text evidence="1">Belongs to the 4-hydroxybenzoyl-CoA thioesterase family.</text>
</comment>
<sequence length="142" mass="15909">MTTPFTADHTSRLTVRIGDINYGGHLGHDRLITLLHQARIELLHALGATETDCFGAGLIMRHLTCDYRGEAFLNDTLDIAMRVDNLRNAAYTLQYSVTSGDRPIAAAAAEMVAYDYQRHKIIALPPAFADALHRRRENHHDQ</sequence>
<dbReference type="AlphaFoldDB" id="A0A381EBJ3"/>
<dbReference type="EMBL" id="UFUW01000001">
    <property type="protein sequence ID" value="SUX24384.1"/>
    <property type="molecule type" value="Genomic_DNA"/>
</dbReference>
<dbReference type="RefSeq" id="WP_115612050.1">
    <property type="nucleotide sequence ID" value="NZ_JBHLZC010000002.1"/>
</dbReference>
<name>A0A381EBJ3_9GAMM</name>
<evidence type="ECO:0000256" key="2">
    <source>
        <dbReference type="ARBA" id="ARBA00022801"/>
    </source>
</evidence>
<dbReference type="InterPro" id="IPR029069">
    <property type="entry name" value="HotDog_dom_sf"/>
</dbReference>
<gene>
    <name evidence="3" type="ORF">NCTC13294_01840</name>
</gene>
<dbReference type="Proteomes" id="UP000254572">
    <property type="component" value="Unassembled WGS sequence"/>
</dbReference>
<dbReference type="Gene3D" id="3.10.129.10">
    <property type="entry name" value="Hotdog Thioesterase"/>
    <property type="match status" value="1"/>
</dbReference>
<keyword evidence="4" id="KW-1185">Reference proteome</keyword>
<dbReference type="SUPFAM" id="SSF54637">
    <property type="entry name" value="Thioesterase/thiol ester dehydrase-isomerase"/>
    <property type="match status" value="1"/>
</dbReference>
<dbReference type="GO" id="GO:0047617">
    <property type="term" value="F:fatty acyl-CoA hydrolase activity"/>
    <property type="evidence" value="ECO:0007669"/>
    <property type="project" value="TreeGrafter"/>
</dbReference>
<dbReference type="PANTHER" id="PTHR31793:SF27">
    <property type="entry name" value="NOVEL THIOESTERASE SUPERFAMILY DOMAIN AND SAPOSIN A-TYPE DOMAIN CONTAINING PROTEIN (0610012H03RIK)"/>
    <property type="match status" value="1"/>
</dbReference>
<protein>
    <submittedName>
        <fullName evidence="3">Acyl-CoA thioesterase YbgC</fullName>
    </submittedName>
</protein>
<evidence type="ECO:0000256" key="1">
    <source>
        <dbReference type="ARBA" id="ARBA00005953"/>
    </source>
</evidence>
<dbReference type="OrthoDB" id="333038at2"/>
<dbReference type="CDD" id="cd00586">
    <property type="entry name" value="4HBT"/>
    <property type="match status" value="1"/>
</dbReference>
<reference evidence="3 4" key="1">
    <citation type="submission" date="2018-06" db="EMBL/GenBank/DDBJ databases">
        <authorList>
            <consortium name="Pathogen Informatics"/>
            <person name="Doyle S."/>
        </authorList>
    </citation>
    <scope>NUCLEOTIDE SEQUENCE [LARGE SCALE GENOMIC DNA]</scope>
    <source>
        <strain evidence="3 4">NCTC13294</strain>
    </source>
</reference>
<organism evidence="3 4">
    <name type="scientific">Cardiobacterium valvarum</name>
    <dbReference type="NCBI Taxonomy" id="194702"/>
    <lineage>
        <taxon>Bacteria</taxon>
        <taxon>Pseudomonadati</taxon>
        <taxon>Pseudomonadota</taxon>
        <taxon>Gammaproteobacteria</taxon>
        <taxon>Cardiobacteriales</taxon>
        <taxon>Cardiobacteriaceae</taxon>
        <taxon>Cardiobacterium</taxon>
    </lineage>
</organism>
<evidence type="ECO:0000313" key="3">
    <source>
        <dbReference type="EMBL" id="SUX24384.1"/>
    </source>
</evidence>
<keyword evidence="2" id="KW-0378">Hydrolase</keyword>